<accession>A0ABQ4D2V8</accession>
<dbReference type="SUPFAM" id="SSF55961">
    <property type="entry name" value="Bet v1-like"/>
    <property type="match status" value="1"/>
</dbReference>
<dbReference type="Pfam" id="PF10604">
    <property type="entry name" value="Polyketide_cyc2"/>
    <property type="match status" value="1"/>
</dbReference>
<dbReference type="InterPro" id="IPR019587">
    <property type="entry name" value="Polyketide_cyclase/dehydratase"/>
</dbReference>
<gene>
    <name evidence="1" type="ORF">Asi02nite_73480</name>
</gene>
<evidence type="ECO:0008006" key="3">
    <source>
        <dbReference type="Google" id="ProtNLM"/>
    </source>
</evidence>
<protein>
    <recommendedName>
        <fullName evidence="3">Polyketide cyclase/dehydrase/lipid transport protein</fullName>
    </recommendedName>
</protein>
<keyword evidence="2" id="KW-1185">Reference proteome</keyword>
<sequence length="151" mass="17725">MVKVQVREMIATSPEEFLGLVMDIERYAQFDDKIRPILWSRRDGNRVEFACRPKLAGLRHPRVVQFLELTPNQRIDIGLLPKPRNKLAHRIAHFEASFECVPVGDGVRVTRTLEFRFVPAVRWLMDPLFRRRLERDVRVEIGLAKRHLEGT</sequence>
<dbReference type="EMBL" id="BONE01000105">
    <property type="protein sequence ID" value="GIF77830.1"/>
    <property type="molecule type" value="Genomic_DNA"/>
</dbReference>
<proteinExistence type="predicted"/>
<dbReference type="InterPro" id="IPR023393">
    <property type="entry name" value="START-like_dom_sf"/>
</dbReference>
<dbReference type="RefSeq" id="WP_203718683.1">
    <property type="nucleotide sequence ID" value="NZ_BONE01000105.1"/>
</dbReference>
<dbReference type="Proteomes" id="UP000604117">
    <property type="component" value="Unassembled WGS sequence"/>
</dbReference>
<dbReference type="Gene3D" id="3.30.530.20">
    <property type="match status" value="1"/>
</dbReference>
<evidence type="ECO:0000313" key="1">
    <source>
        <dbReference type="EMBL" id="GIF77830.1"/>
    </source>
</evidence>
<name>A0ABQ4D2V8_9ACTN</name>
<reference evidence="1 2" key="1">
    <citation type="submission" date="2021-01" db="EMBL/GenBank/DDBJ databases">
        <title>Whole genome shotgun sequence of Asanoa siamensis NBRC 107932.</title>
        <authorList>
            <person name="Komaki H."/>
            <person name="Tamura T."/>
        </authorList>
    </citation>
    <scope>NUCLEOTIDE SEQUENCE [LARGE SCALE GENOMIC DNA]</scope>
    <source>
        <strain evidence="1 2">NBRC 107932</strain>
    </source>
</reference>
<organism evidence="1 2">
    <name type="scientific">Asanoa siamensis</name>
    <dbReference type="NCBI Taxonomy" id="926357"/>
    <lineage>
        <taxon>Bacteria</taxon>
        <taxon>Bacillati</taxon>
        <taxon>Actinomycetota</taxon>
        <taxon>Actinomycetes</taxon>
        <taxon>Micromonosporales</taxon>
        <taxon>Micromonosporaceae</taxon>
        <taxon>Asanoa</taxon>
    </lineage>
</organism>
<evidence type="ECO:0000313" key="2">
    <source>
        <dbReference type="Proteomes" id="UP000604117"/>
    </source>
</evidence>
<comment type="caution">
    <text evidence="1">The sequence shown here is derived from an EMBL/GenBank/DDBJ whole genome shotgun (WGS) entry which is preliminary data.</text>
</comment>